<feature type="repeat" description="TPR" evidence="1">
    <location>
        <begin position="82"/>
        <end position="115"/>
    </location>
</feature>
<dbReference type="InterPro" id="IPR019734">
    <property type="entry name" value="TPR_rpt"/>
</dbReference>
<dbReference type="SMART" id="SM00028">
    <property type="entry name" value="TPR"/>
    <property type="match status" value="2"/>
</dbReference>
<dbReference type="EMBL" id="CP074694">
    <property type="protein sequence ID" value="QVL30100.1"/>
    <property type="molecule type" value="Genomic_DNA"/>
</dbReference>
<dbReference type="PROSITE" id="PS50005">
    <property type="entry name" value="TPR"/>
    <property type="match status" value="2"/>
</dbReference>
<evidence type="ECO:0000313" key="3">
    <source>
        <dbReference type="Proteomes" id="UP000676194"/>
    </source>
</evidence>
<dbReference type="SUPFAM" id="SSF48452">
    <property type="entry name" value="TPR-like"/>
    <property type="match status" value="1"/>
</dbReference>
<dbReference type="Proteomes" id="UP000676194">
    <property type="component" value="Chromosome"/>
</dbReference>
<sequence length="427" mass="47738">MRYIPLLVLLLLPAYCQAGVYYSKEIYADLPANFRGFLLDHRALRTIGITPTDKFPATLQREQYEAAAKQLRELAKSRSLSAEEAADLGAVLIRLNRLTEALDWLREAARQHPKNFAIAANLGTAWQLTGDLNQAEKQLEESVRLAPEKWKPYEATHLKLIRLRKAKATPRDNFFGIDFTGSLNRPTAGQIDPEQKKKLPANDVALIEQLALWLPSDGPLLWQMAELANAHGDVRTAASIIEGCVSEFGMGQGDIRERRRIYKEAADEIAKLPDSEHAKFRSDIKFLSARPLVRRINPANLPEIKKGAINLLPWPALGETTIQKPFKIQYLPYLEKLDGTTVTITGFEFSTAEAVEINNFLLLEFPIGCWFCESPEPTGLIQVELAAGKATTLQRGPVQVVGKLVLNKNDPEDYVFTLKDAKVKAVD</sequence>
<gene>
    <name evidence="2" type="ORF">KIH39_14660</name>
</gene>
<evidence type="ECO:0000256" key="1">
    <source>
        <dbReference type="PROSITE-ProRule" id="PRU00339"/>
    </source>
</evidence>
<dbReference type="Gene3D" id="2.40.50.870">
    <property type="entry name" value="Protein of unknown function (DUF3299)"/>
    <property type="match status" value="1"/>
</dbReference>
<dbReference type="RefSeq" id="WP_213493984.1">
    <property type="nucleotide sequence ID" value="NZ_CP074694.1"/>
</dbReference>
<keyword evidence="3" id="KW-1185">Reference proteome</keyword>
<dbReference type="Gene3D" id="1.25.40.10">
    <property type="entry name" value="Tetratricopeptide repeat domain"/>
    <property type="match status" value="1"/>
</dbReference>
<evidence type="ECO:0000313" key="2">
    <source>
        <dbReference type="EMBL" id="QVL30100.1"/>
    </source>
</evidence>
<accession>A0A8E6ETH5</accession>
<name>A0A8E6ETH5_9BACT</name>
<reference evidence="2" key="1">
    <citation type="submission" date="2021-05" db="EMBL/GenBank/DDBJ databases">
        <title>Complete genome sequence of the cellulolytic planctomycete Telmatocola sphagniphila SP2T and characterization of the first cellulase from planctomycetes.</title>
        <authorList>
            <person name="Rakitin A.L."/>
            <person name="Beletsky A.V."/>
            <person name="Naumoff D.G."/>
            <person name="Kulichevskaya I.S."/>
            <person name="Mardanov A.V."/>
            <person name="Ravin N.V."/>
            <person name="Dedysh S.N."/>
        </authorList>
    </citation>
    <scope>NUCLEOTIDE SEQUENCE</scope>
    <source>
        <strain evidence="2">SP2T</strain>
    </source>
</reference>
<feature type="repeat" description="TPR" evidence="1">
    <location>
        <begin position="116"/>
        <end position="149"/>
    </location>
</feature>
<organism evidence="2 3">
    <name type="scientific">Telmatocola sphagniphila</name>
    <dbReference type="NCBI Taxonomy" id="1123043"/>
    <lineage>
        <taxon>Bacteria</taxon>
        <taxon>Pseudomonadati</taxon>
        <taxon>Planctomycetota</taxon>
        <taxon>Planctomycetia</taxon>
        <taxon>Gemmatales</taxon>
        <taxon>Gemmataceae</taxon>
    </lineage>
</organism>
<protein>
    <submittedName>
        <fullName evidence="2">Tetratricopeptide repeat protein</fullName>
    </submittedName>
</protein>
<dbReference type="InterPro" id="IPR011990">
    <property type="entry name" value="TPR-like_helical_dom_sf"/>
</dbReference>
<proteinExistence type="predicted"/>
<dbReference type="KEGG" id="tsph:KIH39_14660"/>
<keyword evidence="1" id="KW-0802">TPR repeat</keyword>
<dbReference type="AlphaFoldDB" id="A0A8E6ETH5"/>